<dbReference type="AlphaFoldDB" id="A0A843V743"/>
<dbReference type="Proteomes" id="UP000652761">
    <property type="component" value="Unassembled WGS sequence"/>
</dbReference>
<proteinExistence type="predicted"/>
<protein>
    <submittedName>
        <fullName evidence="1">Uncharacterized protein</fullName>
    </submittedName>
</protein>
<evidence type="ECO:0000313" key="2">
    <source>
        <dbReference type="Proteomes" id="UP000652761"/>
    </source>
</evidence>
<dbReference type="EMBL" id="NMUH01001415">
    <property type="protein sequence ID" value="MQL92131.1"/>
    <property type="molecule type" value="Genomic_DNA"/>
</dbReference>
<gene>
    <name evidence="1" type="ORF">Taro_024754</name>
</gene>
<name>A0A843V743_COLES</name>
<accession>A0A843V743</accession>
<evidence type="ECO:0000313" key="1">
    <source>
        <dbReference type="EMBL" id="MQL92131.1"/>
    </source>
</evidence>
<comment type="caution">
    <text evidence="1">The sequence shown here is derived from an EMBL/GenBank/DDBJ whole genome shotgun (WGS) entry which is preliminary data.</text>
</comment>
<organism evidence="1 2">
    <name type="scientific">Colocasia esculenta</name>
    <name type="common">Wild taro</name>
    <name type="synonym">Arum esculentum</name>
    <dbReference type="NCBI Taxonomy" id="4460"/>
    <lineage>
        <taxon>Eukaryota</taxon>
        <taxon>Viridiplantae</taxon>
        <taxon>Streptophyta</taxon>
        <taxon>Embryophyta</taxon>
        <taxon>Tracheophyta</taxon>
        <taxon>Spermatophyta</taxon>
        <taxon>Magnoliopsida</taxon>
        <taxon>Liliopsida</taxon>
        <taxon>Araceae</taxon>
        <taxon>Aroideae</taxon>
        <taxon>Colocasieae</taxon>
        <taxon>Colocasia</taxon>
    </lineage>
</organism>
<sequence>MPTDVPIPHFALPCANNLALALAYSPASVFTTCFDLSSRKSPLRILPGVAAPASHPRRPSAVGTYRAALDTAKEAATSSTRSIIVALKIDFIDEINPFKETWKIKESNENLELDESIKHGEQITDVDTCSTKIASAFNAAPVPGQHRTDLNAIICAQLAVVVVALSSRTVLRQHAAPPCCRPRCHPSRPVALGITLPCPVGLRLCCVALLLATLADARLLSPRSMRTANHLRASRQYADLATSAPGQSSFAQPRPPPLSIAVLPAVHTTPAPFARGRIRLHPCDVAVIAHTSASVLAAPAAFVPVLQSEKVS</sequence>
<keyword evidence="2" id="KW-1185">Reference proteome</keyword>
<reference evidence="1" key="1">
    <citation type="submission" date="2017-07" db="EMBL/GenBank/DDBJ databases">
        <title>Taro Niue Genome Assembly and Annotation.</title>
        <authorList>
            <person name="Atibalentja N."/>
            <person name="Keating K."/>
            <person name="Fields C.J."/>
        </authorList>
    </citation>
    <scope>NUCLEOTIDE SEQUENCE</scope>
    <source>
        <strain evidence="1">Niue_2</strain>
        <tissue evidence="1">Leaf</tissue>
    </source>
</reference>